<evidence type="ECO:0000256" key="1">
    <source>
        <dbReference type="SAM" id="Phobius"/>
    </source>
</evidence>
<feature type="transmembrane region" description="Helical" evidence="1">
    <location>
        <begin position="103"/>
        <end position="125"/>
    </location>
</feature>
<comment type="caution">
    <text evidence="3">The sequence shown here is derived from an EMBL/GenBank/DDBJ whole genome shotgun (WGS) entry which is preliminary data.</text>
</comment>
<dbReference type="Gene3D" id="2.60.480.10">
    <property type="entry name" value="eubacterium ventriosum atcc domain"/>
    <property type="match status" value="1"/>
</dbReference>
<proteinExistence type="predicted"/>
<organism evidence="3 4">
    <name type="scientific">Suilimivivens aceti</name>
    <dbReference type="NCBI Taxonomy" id="2981774"/>
    <lineage>
        <taxon>Bacteria</taxon>
        <taxon>Bacillati</taxon>
        <taxon>Bacillota</taxon>
        <taxon>Clostridia</taxon>
        <taxon>Lachnospirales</taxon>
        <taxon>Lachnospiraceae</taxon>
        <taxon>Suilimivivens</taxon>
    </lineage>
</organism>
<dbReference type="EMBL" id="JAOQKJ010000003">
    <property type="protein sequence ID" value="MCU6743788.1"/>
    <property type="molecule type" value="Genomic_DNA"/>
</dbReference>
<dbReference type="Pfam" id="PF12164">
    <property type="entry name" value="SporV_AA"/>
    <property type="match status" value="1"/>
</dbReference>
<gene>
    <name evidence="3" type="ORF">OCV77_04605</name>
</gene>
<accession>A0ABT2T0L5</accession>
<dbReference type="RefSeq" id="WP_262573719.1">
    <property type="nucleotide sequence ID" value="NZ_JAOQKJ010000003.1"/>
</dbReference>
<dbReference type="InterPro" id="IPR021997">
    <property type="entry name" value="SporV_AA"/>
</dbReference>
<evidence type="ECO:0000259" key="2">
    <source>
        <dbReference type="Pfam" id="PF12164"/>
    </source>
</evidence>
<name>A0ABT2T0L5_9FIRM</name>
<evidence type="ECO:0000313" key="3">
    <source>
        <dbReference type="EMBL" id="MCU6743788.1"/>
    </source>
</evidence>
<keyword evidence="1" id="KW-1133">Transmembrane helix</keyword>
<feature type="transmembrane region" description="Helical" evidence="1">
    <location>
        <begin position="145"/>
        <end position="165"/>
    </location>
</feature>
<keyword evidence="4" id="KW-1185">Reference proteome</keyword>
<dbReference type="InterPro" id="IPR038548">
    <property type="entry name" value="SporV_AA_N_sf"/>
</dbReference>
<evidence type="ECO:0000313" key="4">
    <source>
        <dbReference type="Proteomes" id="UP001652432"/>
    </source>
</evidence>
<keyword evidence="1" id="KW-0472">Membrane</keyword>
<keyword evidence="1" id="KW-0812">Transmembrane</keyword>
<reference evidence="3 4" key="1">
    <citation type="journal article" date="2021" name="ISME Commun">
        <title>Automated analysis of genomic sequences facilitates high-throughput and comprehensive description of bacteria.</title>
        <authorList>
            <person name="Hitch T.C.A."/>
        </authorList>
    </citation>
    <scope>NUCLEOTIDE SEQUENCE [LARGE SCALE GENOMIC DNA]</scope>
    <source>
        <strain evidence="3 4">Sanger_18</strain>
    </source>
</reference>
<protein>
    <submittedName>
        <fullName evidence="3">Stage V sporulation protein AA</fullName>
    </submittedName>
</protein>
<dbReference type="Proteomes" id="UP001652432">
    <property type="component" value="Unassembled WGS sequence"/>
</dbReference>
<feature type="domain" description="Stage V sporulation protein AA" evidence="2">
    <location>
        <begin position="4"/>
        <end position="89"/>
    </location>
</feature>
<sequence>MSSKVLYLKAEQNVEVMQAQVCVKDIASVYCSDSSITSKVKALKIYQFQEEKRKRQVISILRVIELIEKECPAVTVESVGENATLIELVNAGRHKTMAQTVRLIFVMLISFFGTGFTIMAFHNDISINRLFSRVYEQVMGYTPQGYTILEIAYSLGLAVGIIIFFNHIGGRRLTKDPTPIEVEMRVYETDVNKALIETADREGKTIDAS</sequence>